<evidence type="ECO:0000259" key="9">
    <source>
        <dbReference type="Pfam" id="PF07687"/>
    </source>
</evidence>
<comment type="cofactor">
    <cofactor evidence="1">
        <name>Co(2+)</name>
        <dbReference type="ChEBI" id="CHEBI:48828"/>
    </cofactor>
</comment>
<dbReference type="GO" id="GO:0070573">
    <property type="term" value="F:metallodipeptidase activity"/>
    <property type="evidence" value="ECO:0007669"/>
    <property type="project" value="TreeGrafter"/>
</dbReference>
<dbReference type="PIRSF" id="PIRSF016599">
    <property type="entry name" value="Xaa-His_dipept"/>
    <property type="match status" value="1"/>
</dbReference>
<keyword evidence="6" id="KW-0862">Zinc</keyword>
<evidence type="ECO:0000256" key="8">
    <source>
        <dbReference type="ARBA" id="ARBA00023285"/>
    </source>
</evidence>
<keyword evidence="7" id="KW-0482">Metalloprotease</keyword>
<dbReference type="Gene3D" id="3.40.630.10">
    <property type="entry name" value="Zn peptidases"/>
    <property type="match status" value="2"/>
</dbReference>
<dbReference type="FunFam" id="3.40.630.10:FF:000018">
    <property type="entry name" value="Aminoacyl-histidine dipeptidase PepD"/>
    <property type="match status" value="1"/>
</dbReference>
<dbReference type="NCBIfam" id="TIGR01893">
    <property type="entry name" value="aa-his-dipept"/>
    <property type="match status" value="1"/>
</dbReference>
<reference evidence="10" key="1">
    <citation type="journal article" date="2017" name="Appl. Environ. Microbiol.">
        <title>Molecular characterization of an Endozoicomonas-like organism causing infection in king scallop Pecten maximus L.</title>
        <authorList>
            <person name="Cano I."/>
            <person name="van Aerle R."/>
            <person name="Ross S."/>
            <person name="Verner-Jeffreys D.W."/>
            <person name="Paley R.K."/>
            <person name="Rimmer G."/>
            <person name="Ryder D."/>
            <person name="Hooper P."/>
            <person name="Stone D."/>
            <person name="Feist S.W."/>
        </authorList>
    </citation>
    <scope>NUCLEOTIDE SEQUENCE</scope>
</reference>
<dbReference type="Pfam" id="PF01546">
    <property type="entry name" value="Peptidase_M20"/>
    <property type="match status" value="1"/>
</dbReference>
<evidence type="ECO:0000256" key="5">
    <source>
        <dbReference type="ARBA" id="ARBA00022801"/>
    </source>
</evidence>
<keyword evidence="10" id="KW-0224">Dipeptidase</keyword>
<dbReference type="PRINTS" id="PR00934">
    <property type="entry name" value="XHISDIPTASE"/>
</dbReference>
<comment type="cofactor">
    <cofactor evidence="2">
        <name>Zn(2+)</name>
        <dbReference type="ChEBI" id="CHEBI:29105"/>
    </cofactor>
</comment>
<dbReference type="CDD" id="cd03890">
    <property type="entry name" value="M20_pepD"/>
    <property type="match status" value="1"/>
</dbReference>
<evidence type="ECO:0000256" key="1">
    <source>
        <dbReference type="ARBA" id="ARBA00001941"/>
    </source>
</evidence>
<accession>A0A2H9T799</accession>
<protein>
    <submittedName>
        <fullName evidence="10">Cytosol non-specific dipeptidase</fullName>
        <ecNumber evidence="10">3.4.13.18</ecNumber>
    </submittedName>
</protein>
<dbReference type="PANTHER" id="PTHR43501">
    <property type="entry name" value="CYTOSOL NON-SPECIFIC DIPEPTIDASE"/>
    <property type="match status" value="1"/>
</dbReference>
<evidence type="ECO:0000256" key="7">
    <source>
        <dbReference type="ARBA" id="ARBA00023049"/>
    </source>
</evidence>
<sequence length="486" mass="52988">MQSLENLQPVGLWQQFQKICDIPHPSYHEEQVRQYLVTFAKEHKLEHEVDQAGNVIIRKAATAGMENRAGVILQGHMDMVPEKNADVVHDFCKDPIAAYVDGDWVKAKGTTLGADNGIGLAAALAVLVSDTIEHGPVEILATVNEENGMTGAQQVQPGQLKGSILLNLDTEEEGVLYIGCAGGGFLHADAVYAEETLPKEGFVYRTITVNGLKGGHSGCDIHLGRGNAIVLMTRLLRKLEVEGMRLAELGGGLLANAIPREASAVVAIPSDKIEACTKILDTTLSEVANELKAAEPDLRICMDEVAYQGRFLKVEDQSRWLRGLLLCPNGVLRMSDAVPGVVETSCNLGVVLIREGKIKVIALPRSLVDSAFWEVRDRVHALFTMLGAEMDDRDTYPGWQPNAESPLLKQVQETYHTLFDKKAGVKVIHAGLECGLLGSKYPNWDMISMGPTILAAHSPDERINIHSVNCFWQLLLASLKAVPVEK</sequence>
<evidence type="ECO:0000313" key="10">
    <source>
        <dbReference type="EMBL" id="PJE79101.1"/>
    </source>
</evidence>
<evidence type="ECO:0000256" key="4">
    <source>
        <dbReference type="ARBA" id="ARBA00022723"/>
    </source>
</evidence>
<evidence type="ECO:0000256" key="6">
    <source>
        <dbReference type="ARBA" id="ARBA00022833"/>
    </source>
</evidence>
<proteinExistence type="predicted"/>
<evidence type="ECO:0000256" key="3">
    <source>
        <dbReference type="ARBA" id="ARBA00022670"/>
    </source>
</evidence>
<keyword evidence="3" id="KW-0645">Protease</keyword>
<keyword evidence="5 10" id="KW-0378">Hydrolase</keyword>
<dbReference type="InterPro" id="IPR002933">
    <property type="entry name" value="Peptidase_M20"/>
</dbReference>
<dbReference type="InterPro" id="IPR011650">
    <property type="entry name" value="Peptidase_M20_dimer"/>
</dbReference>
<dbReference type="SUPFAM" id="SSF53187">
    <property type="entry name" value="Zn-dependent exopeptidases"/>
    <property type="match status" value="1"/>
</dbReference>
<dbReference type="EMBL" id="NSIT01000095">
    <property type="protein sequence ID" value="PJE79101.1"/>
    <property type="molecule type" value="Genomic_DNA"/>
</dbReference>
<comment type="caution">
    <text evidence="10">The sequence shown here is derived from an EMBL/GenBank/DDBJ whole genome shotgun (WGS) entry which is preliminary data.</text>
</comment>
<dbReference type="EC" id="3.4.13.18" evidence="10"/>
<dbReference type="GO" id="GO:0006508">
    <property type="term" value="P:proteolysis"/>
    <property type="evidence" value="ECO:0007669"/>
    <property type="project" value="UniProtKB-KW"/>
</dbReference>
<dbReference type="AlphaFoldDB" id="A0A2H9T799"/>
<evidence type="ECO:0000256" key="2">
    <source>
        <dbReference type="ARBA" id="ARBA00001947"/>
    </source>
</evidence>
<dbReference type="PANTHER" id="PTHR43501:SF1">
    <property type="entry name" value="CYTOSOL NON-SPECIFIC DIPEPTIDASE"/>
    <property type="match status" value="1"/>
</dbReference>
<dbReference type="InterPro" id="IPR001160">
    <property type="entry name" value="Peptidase_M20C"/>
</dbReference>
<keyword evidence="4" id="KW-0479">Metal-binding</keyword>
<dbReference type="Pfam" id="PF07687">
    <property type="entry name" value="M20_dimer"/>
    <property type="match status" value="1"/>
</dbReference>
<organism evidence="10">
    <name type="scientific">invertebrate metagenome</name>
    <dbReference type="NCBI Taxonomy" id="1711999"/>
    <lineage>
        <taxon>unclassified sequences</taxon>
        <taxon>metagenomes</taxon>
        <taxon>organismal metagenomes</taxon>
    </lineage>
</organism>
<dbReference type="GO" id="GO:0005829">
    <property type="term" value="C:cytosol"/>
    <property type="evidence" value="ECO:0007669"/>
    <property type="project" value="TreeGrafter"/>
</dbReference>
<dbReference type="FunFam" id="3.40.630.10:FF:000015">
    <property type="entry name" value="Aminoacyl-histidine dipeptidase PepD"/>
    <property type="match status" value="1"/>
</dbReference>
<name>A0A2H9T799_9ZZZZ</name>
<gene>
    <name evidence="10" type="primary">pepD_2</name>
    <name evidence="10" type="ORF">CI610_01928</name>
</gene>
<dbReference type="GO" id="GO:0046872">
    <property type="term" value="F:metal ion binding"/>
    <property type="evidence" value="ECO:0007669"/>
    <property type="project" value="UniProtKB-KW"/>
</dbReference>
<keyword evidence="8" id="KW-0170">Cobalt</keyword>
<feature type="domain" description="Peptidase M20 dimerisation" evidence="9">
    <location>
        <begin position="209"/>
        <end position="292"/>
    </location>
</feature>